<sequence length="329" mass="37053">MEQNKELLVWAVCGAGKTEILFHAVEKALQNGKRVCLATPRTDVVLELVPRFRTVFPQTEIAALYGGSDERHLAGQLVISTTHQLFRFQEAFDVLIIDEVDAFPYSADYSLQAASQKSRKKISSRIFLTATPSSLLKSQVKRGKLNSVIIPARFHRKPIPVPQLVWSGSWEKSFRKKKIPPKMQHWISFRLQNSIPFLIFFPAIKTMEQALPLFQKLHNDIAAVHAEDPDRKEKVVSLREGKVPGLLTTTILERGVTIPRLEAAVIGAEELIFTESALVQIAGRVGRKADFPTGDVTFFHYGKTESMLSAVRHIKMMNKQAREKGLVDE</sequence>
<dbReference type="EMBL" id="JAFBFI010000001">
    <property type="protein sequence ID" value="MBM7690880.1"/>
    <property type="molecule type" value="Genomic_DNA"/>
</dbReference>
<keyword evidence="2" id="KW-0067">ATP-binding</keyword>
<evidence type="ECO:0000256" key="2">
    <source>
        <dbReference type="ARBA" id="ARBA00022840"/>
    </source>
</evidence>
<evidence type="ECO:0000259" key="5">
    <source>
        <dbReference type="PROSITE" id="PS51194"/>
    </source>
</evidence>
<dbReference type="InterPro" id="IPR006935">
    <property type="entry name" value="Helicase/UvrB_N"/>
</dbReference>
<reference evidence="6 7" key="1">
    <citation type="submission" date="2021-01" db="EMBL/GenBank/DDBJ databases">
        <title>Genomic Encyclopedia of Type Strains, Phase IV (KMG-IV): sequencing the most valuable type-strain genomes for metagenomic binning, comparative biology and taxonomic classification.</title>
        <authorList>
            <person name="Goeker M."/>
        </authorList>
    </citation>
    <scope>NUCLEOTIDE SEQUENCE [LARGE SCALE GENOMIC DNA]</scope>
    <source>
        <strain evidence="6 7">DSM 105482</strain>
    </source>
</reference>
<dbReference type="PANTHER" id="PTHR30580">
    <property type="entry name" value="PRIMOSOMAL PROTEIN N"/>
    <property type="match status" value="1"/>
</dbReference>
<dbReference type="InterPro" id="IPR014001">
    <property type="entry name" value="Helicase_ATP-bd"/>
</dbReference>
<proteinExistence type="predicted"/>
<dbReference type="Pfam" id="PF00271">
    <property type="entry name" value="Helicase_C"/>
    <property type="match status" value="1"/>
</dbReference>
<keyword evidence="1" id="KW-0547">Nucleotide-binding</keyword>
<dbReference type="PANTHER" id="PTHR30580:SF1">
    <property type="entry name" value="COMF OPERON PROTEIN 1"/>
    <property type="match status" value="1"/>
</dbReference>
<accession>A0ABS2QD05</accession>
<organism evidence="6 7">
    <name type="scientific">Peribacillus deserti</name>
    <dbReference type="NCBI Taxonomy" id="673318"/>
    <lineage>
        <taxon>Bacteria</taxon>
        <taxon>Bacillati</taxon>
        <taxon>Bacillota</taxon>
        <taxon>Bacilli</taxon>
        <taxon>Bacillales</taxon>
        <taxon>Bacillaceae</taxon>
        <taxon>Peribacillus</taxon>
    </lineage>
</organism>
<dbReference type="Proteomes" id="UP000823486">
    <property type="component" value="Unassembled WGS sequence"/>
</dbReference>
<dbReference type="InterPro" id="IPR027417">
    <property type="entry name" value="P-loop_NTPase"/>
</dbReference>
<gene>
    <name evidence="6" type="ORF">JOC77_000283</name>
</gene>
<dbReference type="SMART" id="SM00487">
    <property type="entry name" value="DEXDc"/>
    <property type="match status" value="1"/>
</dbReference>
<dbReference type="PROSITE" id="PS51192">
    <property type="entry name" value="HELICASE_ATP_BIND_1"/>
    <property type="match status" value="1"/>
</dbReference>
<name>A0ABS2QD05_9BACI</name>
<evidence type="ECO:0000256" key="3">
    <source>
        <dbReference type="ARBA" id="ARBA00023125"/>
    </source>
</evidence>
<evidence type="ECO:0000313" key="6">
    <source>
        <dbReference type="EMBL" id="MBM7690880.1"/>
    </source>
</evidence>
<dbReference type="RefSeq" id="WP_377336251.1">
    <property type="nucleotide sequence ID" value="NZ_JAFBFI010000001.1"/>
</dbReference>
<dbReference type="PROSITE" id="PS51194">
    <property type="entry name" value="HELICASE_CTER"/>
    <property type="match status" value="1"/>
</dbReference>
<dbReference type="Gene3D" id="3.40.50.300">
    <property type="entry name" value="P-loop containing nucleotide triphosphate hydrolases"/>
    <property type="match status" value="2"/>
</dbReference>
<evidence type="ECO:0000256" key="1">
    <source>
        <dbReference type="ARBA" id="ARBA00022741"/>
    </source>
</evidence>
<dbReference type="SUPFAM" id="SSF52540">
    <property type="entry name" value="P-loop containing nucleoside triphosphate hydrolases"/>
    <property type="match status" value="1"/>
</dbReference>
<feature type="domain" description="Helicase C-terminal" evidence="5">
    <location>
        <begin position="190"/>
        <end position="329"/>
    </location>
</feature>
<dbReference type="CDD" id="cd18785">
    <property type="entry name" value="SF2_C"/>
    <property type="match status" value="1"/>
</dbReference>
<dbReference type="InterPro" id="IPR001650">
    <property type="entry name" value="Helicase_C-like"/>
</dbReference>
<dbReference type="SMART" id="SM00490">
    <property type="entry name" value="HELICc"/>
    <property type="match status" value="1"/>
</dbReference>
<comment type="caution">
    <text evidence="6">The sequence shown here is derived from an EMBL/GenBank/DDBJ whole genome shotgun (WGS) entry which is preliminary data.</text>
</comment>
<feature type="domain" description="Helicase ATP-binding" evidence="4">
    <location>
        <begin position="1"/>
        <end position="150"/>
    </location>
</feature>
<evidence type="ECO:0000313" key="7">
    <source>
        <dbReference type="Proteomes" id="UP000823486"/>
    </source>
</evidence>
<keyword evidence="7" id="KW-1185">Reference proteome</keyword>
<dbReference type="Pfam" id="PF04851">
    <property type="entry name" value="ResIII"/>
    <property type="match status" value="1"/>
</dbReference>
<evidence type="ECO:0000259" key="4">
    <source>
        <dbReference type="PROSITE" id="PS51192"/>
    </source>
</evidence>
<protein>
    <submittedName>
        <fullName evidence="6">Competence protein ComFA</fullName>
    </submittedName>
</protein>
<keyword evidence="3" id="KW-0238">DNA-binding</keyword>